<dbReference type="Pfam" id="PF20151">
    <property type="entry name" value="DUF6533"/>
    <property type="match status" value="1"/>
</dbReference>
<dbReference type="EMBL" id="JARKIB010000005">
    <property type="protein sequence ID" value="KAJ7779916.1"/>
    <property type="molecule type" value="Genomic_DNA"/>
</dbReference>
<keyword evidence="1" id="KW-0472">Membrane</keyword>
<feature type="transmembrane region" description="Helical" evidence="1">
    <location>
        <begin position="116"/>
        <end position="142"/>
    </location>
</feature>
<dbReference type="InterPro" id="IPR045340">
    <property type="entry name" value="DUF6533"/>
</dbReference>
<organism evidence="3 4">
    <name type="scientific">Mycena metata</name>
    <dbReference type="NCBI Taxonomy" id="1033252"/>
    <lineage>
        <taxon>Eukaryota</taxon>
        <taxon>Fungi</taxon>
        <taxon>Dikarya</taxon>
        <taxon>Basidiomycota</taxon>
        <taxon>Agaricomycotina</taxon>
        <taxon>Agaricomycetes</taxon>
        <taxon>Agaricomycetidae</taxon>
        <taxon>Agaricales</taxon>
        <taxon>Marasmiineae</taxon>
        <taxon>Mycenaceae</taxon>
        <taxon>Mycena</taxon>
    </lineage>
</organism>
<dbReference type="AlphaFoldDB" id="A0AAD7K7F1"/>
<evidence type="ECO:0000313" key="4">
    <source>
        <dbReference type="Proteomes" id="UP001215598"/>
    </source>
</evidence>
<feature type="transmembrane region" description="Helical" evidence="1">
    <location>
        <begin position="90"/>
        <end position="109"/>
    </location>
</feature>
<feature type="transmembrane region" description="Helical" evidence="1">
    <location>
        <begin position="255"/>
        <end position="273"/>
    </location>
</feature>
<keyword evidence="4" id="KW-1185">Reference proteome</keyword>
<feature type="transmembrane region" description="Helical" evidence="1">
    <location>
        <begin position="168"/>
        <end position="193"/>
    </location>
</feature>
<name>A0AAD7K7F1_9AGAR</name>
<reference evidence="3" key="1">
    <citation type="submission" date="2023-03" db="EMBL/GenBank/DDBJ databases">
        <title>Massive genome expansion in bonnet fungi (Mycena s.s.) driven by repeated elements and novel gene families across ecological guilds.</title>
        <authorList>
            <consortium name="Lawrence Berkeley National Laboratory"/>
            <person name="Harder C.B."/>
            <person name="Miyauchi S."/>
            <person name="Viragh M."/>
            <person name="Kuo A."/>
            <person name="Thoen E."/>
            <person name="Andreopoulos B."/>
            <person name="Lu D."/>
            <person name="Skrede I."/>
            <person name="Drula E."/>
            <person name="Henrissat B."/>
            <person name="Morin E."/>
            <person name="Kohler A."/>
            <person name="Barry K."/>
            <person name="LaButti K."/>
            <person name="Morin E."/>
            <person name="Salamov A."/>
            <person name="Lipzen A."/>
            <person name="Mereny Z."/>
            <person name="Hegedus B."/>
            <person name="Baldrian P."/>
            <person name="Stursova M."/>
            <person name="Weitz H."/>
            <person name="Taylor A."/>
            <person name="Grigoriev I.V."/>
            <person name="Nagy L.G."/>
            <person name="Martin F."/>
            <person name="Kauserud H."/>
        </authorList>
    </citation>
    <scope>NUCLEOTIDE SEQUENCE</scope>
    <source>
        <strain evidence="3">CBHHK182m</strain>
    </source>
</reference>
<evidence type="ECO:0000256" key="1">
    <source>
        <dbReference type="SAM" id="Phobius"/>
    </source>
</evidence>
<sequence>MSLQQGDIELLQLVADSRLTGYLAVAALCVLLYDHILCFPQEVELMWKSRWGIAKIIYLWNRYFSLVVLSSERSALRMCIGWLQVQASSSTVLIATVDFVLMLRVWILYGRQRWMMWCFISSGIITIAEVVAMTIVDVFAFAQMKEYVHLGSIIKGCYAYNVPRFLTIYAAVPLLVTFIMFAMTLYKCVVTLYRMEHRTMPVWSLFLRDGIIWFVLVFGVSFRPFSPAPNSRVRPAAGGSELIIWTARRETLKQVLIVPALVVYSGVASRSLLNIKQIMAKEGSESQLDDVDFGAGEPILFISASS</sequence>
<accession>A0AAD7K7F1</accession>
<feature type="domain" description="DUF6533" evidence="2">
    <location>
        <begin position="22"/>
        <end position="67"/>
    </location>
</feature>
<proteinExistence type="predicted"/>
<evidence type="ECO:0000259" key="2">
    <source>
        <dbReference type="Pfam" id="PF20151"/>
    </source>
</evidence>
<protein>
    <recommendedName>
        <fullName evidence="2">DUF6533 domain-containing protein</fullName>
    </recommendedName>
</protein>
<feature type="transmembrane region" description="Helical" evidence="1">
    <location>
        <begin position="20"/>
        <end position="39"/>
    </location>
</feature>
<dbReference type="Proteomes" id="UP001215598">
    <property type="component" value="Unassembled WGS sequence"/>
</dbReference>
<evidence type="ECO:0000313" key="3">
    <source>
        <dbReference type="EMBL" id="KAJ7779916.1"/>
    </source>
</evidence>
<keyword evidence="1" id="KW-0812">Transmembrane</keyword>
<gene>
    <name evidence="3" type="ORF">B0H16DRAFT_728275</name>
</gene>
<comment type="caution">
    <text evidence="3">The sequence shown here is derived from an EMBL/GenBank/DDBJ whole genome shotgun (WGS) entry which is preliminary data.</text>
</comment>
<feature type="transmembrane region" description="Helical" evidence="1">
    <location>
        <begin position="51"/>
        <end position="70"/>
    </location>
</feature>
<feature type="transmembrane region" description="Helical" evidence="1">
    <location>
        <begin position="205"/>
        <end position="225"/>
    </location>
</feature>
<keyword evidence="1" id="KW-1133">Transmembrane helix</keyword>